<reference evidence="1 2" key="1">
    <citation type="submission" date="2023-08" db="EMBL/GenBank/DDBJ databases">
        <title>A Necator americanus chromosomal reference genome.</title>
        <authorList>
            <person name="Ilik V."/>
            <person name="Petrzelkova K.J."/>
            <person name="Pardy F."/>
            <person name="Fuh T."/>
            <person name="Niatou-Singa F.S."/>
            <person name="Gouil Q."/>
            <person name="Baker L."/>
            <person name="Ritchie M.E."/>
            <person name="Jex A.R."/>
            <person name="Gazzola D."/>
            <person name="Li H."/>
            <person name="Toshio Fujiwara R."/>
            <person name="Zhan B."/>
            <person name="Aroian R.V."/>
            <person name="Pafco B."/>
            <person name="Schwarz E.M."/>
        </authorList>
    </citation>
    <scope>NUCLEOTIDE SEQUENCE [LARGE SCALE GENOMIC DNA]</scope>
    <source>
        <strain evidence="1 2">Aroian</strain>
        <tissue evidence="1">Whole animal</tissue>
    </source>
</reference>
<comment type="caution">
    <text evidence="1">The sequence shown here is derived from an EMBL/GenBank/DDBJ whole genome shotgun (WGS) entry which is preliminary data.</text>
</comment>
<evidence type="ECO:0000313" key="2">
    <source>
        <dbReference type="Proteomes" id="UP001303046"/>
    </source>
</evidence>
<protein>
    <submittedName>
        <fullName evidence="1">Uncharacterized protein</fullName>
    </submittedName>
</protein>
<dbReference type="EMBL" id="JAVFWL010000005">
    <property type="protein sequence ID" value="KAK6756266.1"/>
    <property type="molecule type" value="Genomic_DNA"/>
</dbReference>
<gene>
    <name evidence="1" type="primary">Necator_chrV.g19374</name>
    <name evidence="1" type="ORF">RB195_014582</name>
</gene>
<keyword evidence="2" id="KW-1185">Reference proteome</keyword>
<organism evidence="1 2">
    <name type="scientific">Necator americanus</name>
    <name type="common">Human hookworm</name>
    <dbReference type="NCBI Taxonomy" id="51031"/>
    <lineage>
        <taxon>Eukaryota</taxon>
        <taxon>Metazoa</taxon>
        <taxon>Ecdysozoa</taxon>
        <taxon>Nematoda</taxon>
        <taxon>Chromadorea</taxon>
        <taxon>Rhabditida</taxon>
        <taxon>Rhabditina</taxon>
        <taxon>Rhabditomorpha</taxon>
        <taxon>Strongyloidea</taxon>
        <taxon>Ancylostomatidae</taxon>
        <taxon>Bunostominae</taxon>
        <taxon>Necator</taxon>
    </lineage>
</organism>
<dbReference type="Proteomes" id="UP001303046">
    <property type="component" value="Unassembled WGS sequence"/>
</dbReference>
<evidence type="ECO:0000313" key="1">
    <source>
        <dbReference type="EMBL" id="KAK6756266.1"/>
    </source>
</evidence>
<name>A0ABR1E3H4_NECAM</name>
<sequence>MSLLIIISYNSSRSPYLFRIGQAPQRKHKESLKGDFYRYLWDKQLQFLLKKAVYECKLEEKARQLIKTSLQMKAE</sequence>
<proteinExistence type="predicted"/>
<accession>A0ABR1E3H4</accession>